<evidence type="ECO:0000313" key="2">
    <source>
        <dbReference type="EMBL" id="GAI55502.1"/>
    </source>
</evidence>
<dbReference type="InterPro" id="IPR050126">
    <property type="entry name" value="Ap4A_hydrolase"/>
</dbReference>
<dbReference type="AlphaFoldDB" id="X1PGT0"/>
<dbReference type="InterPro" id="IPR004843">
    <property type="entry name" value="Calcineurin-like_PHP"/>
</dbReference>
<dbReference type="CDD" id="cd00838">
    <property type="entry name" value="MPP_superfamily"/>
    <property type="match status" value="1"/>
</dbReference>
<dbReference type="PANTHER" id="PTHR42850:SF2">
    <property type="entry name" value="BLL5683 PROTEIN"/>
    <property type="match status" value="1"/>
</dbReference>
<accession>X1PGT0</accession>
<reference evidence="2" key="1">
    <citation type="journal article" date="2014" name="Front. Microbiol.">
        <title>High frequency of phylogenetically diverse reductive dehalogenase-homologous genes in deep subseafloor sedimentary metagenomes.</title>
        <authorList>
            <person name="Kawai M."/>
            <person name="Futagami T."/>
            <person name="Toyoda A."/>
            <person name="Takaki Y."/>
            <person name="Nishi S."/>
            <person name="Hori S."/>
            <person name="Arai W."/>
            <person name="Tsubouchi T."/>
            <person name="Morono Y."/>
            <person name="Uchiyama I."/>
            <person name="Ito T."/>
            <person name="Fujiyama A."/>
            <person name="Inagaki F."/>
            <person name="Takami H."/>
        </authorList>
    </citation>
    <scope>NUCLEOTIDE SEQUENCE</scope>
    <source>
        <strain evidence="2">Expedition CK06-06</strain>
    </source>
</reference>
<dbReference type="SUPFAM" id="SSF56300">
    <property type="entry name" value="Metallo-dependent phosphatases"/>
    <property type="match status" value="1"/>
</dbReference>
<dbReference type="InterPro" id="IPR029052">
    <property type="entry name" value="Metallo-depent_PP-like"/>
</dbReference>
<evidence type="ECO:0000259" key="1">
    <source>
        <dbReference type="Pfam" id="PF00149"/>
    </source>
</evidence>
<sequence length="117" mass="12852">MRYAIIADIHANLAAFTAVLDDIERRGGVEEIWCLGDVVGYGPDPHQCLELLRQHKHICVAGNHDWAAIGKIDTSEFNPDAADACRWTAKQLSPEDVEYLGSLPLVIARGDFSLVHG</sequence>
<name>X1PGT0_9ZZZZ</name>
<comment type="caution">
    <text evidence="2">The sequence shown here is derived from an EMBL/GenBank/DDBJ whole genome shotgun (WGS) entry which is preliminary data.</text>
</comment>
<feature type="non-terminal residue" evidence="2">
    <location>
        <position position="117"/>
    </location>
</feature>
<dbReference type="PANTHER" id="PTHR42850">
    <property type="entry name" value="METALLOPHOSPHOESTERASE"/>
    <property type="match status" value="1"/>
</dbReference>
<dbReference type="Pfam" id="PF00149">
    <property type="entry name" value="Metallophos"/>
    <property type="match status" value="1"/>
</dbReference>
<proteinExistence type="predicted"/>
<dbReference type="GO" id="GO:0005737">
    <property type="term" value="C:cytoplasm"/>
    <property type="evidence" value="ECO:0007669"/>
    <property type="project" value="TreeGrafter"/>
</dbReference>
<feature type="domain" description="Calcineurin-like phosphoesterase" evidence="1">
    <location>
        <begin position="1"/>
        <end position="117"/>
    </location>
</feature>
<dbReference type="EMBL" id="BARV01037902">
    <property type="protein sequence ID" value="GAI55502.1"/>
    <property type="molecule type" value="Genomic_DNA"/>
</dbReference>
<protein>
    <recommendedName>
        <fullName evidence="1">Calcineurin-like phosphoesterase domain-containing protein</fullName>
    </recommendedName>
</protein>
<dbReference type="GO" id="GO:0016791">
    <property type="term" value="F:phosphatase activity"/>
    <property type="evidence" value="ECO:0007669"/>
    <property type="project" value="TreeGrafter"/>
</dbReference>
<gene>
    <name evidence="2" type="ORF">S06H3_58529</name>
</gene>
<organism evidence="2">
    <name type="scientific">marine sediment metagenome</name>
    <dbReference type="NCBI Taxonomy" id="412755"/>
    <lineage>
        <taxon>unclassified sequences</taxon>
        <taxon>metagenomes</taxon>
        <taxon>ecological metagenomes</taxon>
    </lineage>
</organism>
<dbReference type="Gene3D" id="3.60.21.10">
    <property type="match status" value="1"/>
</dbReference>